<dbReference type="PROSITE" id="PS51819">
    <property type="entry name" value="VOC"/>
    <property type="match status" value="1"/>
</dbReference>
<reference evidence="2 3" key="1">
    <citation type="journal article" date="2018" name="Nat. Biotechnol.">
        <title>A standardized bacterial taxonomy based on genome phylogeny substantially revises the tree of life.</title>
        <authorList>
            <person name="Parks D.H."/>
            <person name="Chuvochina M."/>
            <person name="Waite D.W."/>
            <person name="Rinke C."/>
            <person name="Skarshewski A."/>
            <person name="Chaumeil P.A."/>
            <person name="Hugenholtz P."/>
        </authorList>
    </citation>
    <scope>NUCLEOTIDE SEQUENCE [LARGE SCALE GENOMIC DNA]</scope>
    <source>
        <strain evidence="2">UBA8844</strain>
    </source>
</reference>
<dbReference type="AlphaFoldDB" id="A0A3D4V6H1"/>
<evidence type="ECO:0000313" key="2">
    <source>
        <dbReference type="EMBL" id="HCT56716.1"/>
    </source>
</evidence>
<sequence length="138" mass="14892">MSVPASPSSPVRHFAINADDLERARRFYGDVFGWRFHAWGPPGFFMIETGSTAETAAIFGSLQGRRTLVPGERMTGFECTISVPDIHAAQQAIEAAGGTILMPVATIPTVGHLLWFRDPEGNVAGAMQPDARPLPDEV</sequence>
<dbReference type="OMA" id="INGGMMQ"/>
<organism evidence="2 3">
    <name type="scientific">Gemmatimonas aurantiaca</name>
    <dbReference type="NCBI Taxonomy" id="173480"/>
    <lineage>
        <taxon>Bacteria</taxon>
        <taxon>Pseudomonadati</taxon>
        <taxon>Gemmatimonadota</taxon>
        <taxon>Gemmatimonadia</taxon>
        <taxon>Gemmatimonadales</taxon>
        <taxon>Gemmatimonadaceae</taxon>
        <taxon>Gemmatimonas</taxon>
    </lineage>
</organism>
<evidence type="ECO:0000313" key="3">
    <source>
        <dbReference type="Proteomes" id="UP000264071"/>
    </source>
</evidence>
<protein>
    <submittedName>
        <fullName evidence="2">Glyoxalase</fullName>
    </submittedName>
</protein>
<dbReference type="InterPro" id="IPR037523">
    <property type="entry name" value="VOC_core"/>
</dbReference>
<accession>A0A3D4V6H1</accession>
<evidence type="ECO:0000259" key="1">
    <source>
        <dbReference type="PROSITE" id="PS51819"/>
    </source>
</evidence>
<dbReference type="InterPro" id="IPR029068">
    <property type="entry name" value="Glyas_Bleomycin-R_OHBP_Dase"/>
</dbReference>
<proteinExistence type="predicted"/>
<dbReference type="PANTHER" id="PTHR33993">
    <property type="entry name" value="GLYOXALASE-RELATED"/>
    <property type="match status" value="1"/>
</dbReference>
<feature type="domain" description="VOC" evidence="1">
    <location>
        <begin position="10"/>
        <end position="129"/>
    </location>
</feature>
<gene>
    <name evidence="2" type="ORF">DGD08_05825</name>
</gene>
<dbReference type="Gene3D" id="3.10.180.10">
    <property type="entry name" value="2,3-Dihydroxybiphenyl 1,2-Dioxygenase, domain 1"/>
    <property type="match status" value="1"/>
</dbReference>
<dbReference type="InterPro" id="IPR004360">
    <property type="entry name" value="Glyas_Fos-R_dOase_dom"/>
</dbReference>
<dbReference type="InterPro" id="IPR052164">
    <property type="entry name" value="Anthracycline_SecMetBiosynth"/>
</dbReference>
<name>A0A3D4V6H1_9BACT</name>
<dbReference type="Proteomes" id="UP000264071">
    <property type="component" value="Unassembled WGS sequence"/>
</dbReference>
<dbReference type="SUPFAM" id="SSF54593">
    <property type="entry name" value="Glyoxalase/Bleomycin resistance protein/Dihydroxybiphenyl dioxygenase"/>
    <property type="match status" value="1"/>
</dbReference>
<dbReference type="Pfam" id="PF00903">
    <property type="entry name" value="Glyoxalase"/>
    <property type="match status" value="1"/>
</dbReference>
<dbReference type="EMBL" id="DPIY01000006">
    <property type="protein sequence ID" value="HCT56716.1"/>
    <property type="molecule type" value="Genomic_DNA"/>
</dbReference>
<comment type="caution">
    <text evidence="2">The sequence shown here is derived from an EMBL/GenBank/DDBJ whole genome shotgun (WGS) entry which is preliminary data.</text>
</comment>